<comment type="caution">
    <text evidence="14">Lacks conserved residue(s) required for the propagation of feature annotation.</text>
</comment>
<dbReference type="InterPro" id="IPR007482">
    <property type="entry name" value="Tyr_Pase-like_PTPLA"/>
</dbReference>
<evidence type="ECO:0000313" key="18">
    <source>
        <dbReference type="EMBL" id="CAF4210048.1"/>
    </source>
</evidence>
<comment type="caution">
    <text evidence="18">The sequence shown here is derived from an EMBL/GenBank/DDBJ whole genome shotgun (WGS) entry which is preliminary data.</text>
</comment>
<evidence type="ECO:0000256" key="3">
    <source>
        <dbReference type="ARBA" id="ARBA00007811"/>
    </source>
</evidence>
<keyword evidence="6 14" id="KW-0812">Transmembrane</keyword>
<name>A0A820CNQ1_9BILA</name>
<keyword evidence="10 14" id="KW-0472">Membrane</keyword>
<gene>
    <name evidence="15" type="ORF">KQP761_LOCUS12931</name>
    <name evidence="18" type="ORF">UXM345_LOCUS28501</name>
    <name evidence="16" type="ORF">WKI299_LOCUS6300</name>
    <name evidence="17" type="ORF">XDN619_LOCUS11654</name>
</gene>
<dbReference type="GO" id="GO:0030497">
    <property type="term" value="P:fatty acid elongation"/>
    <property type="evidence" value="ECO:0007669"/>
    <property type="project" value="TreeGrafter"/>
</dbReference>
<evidence type="ECO:0000256" key="7">
    <source>
        <dbReference type="ARBA" id="ARBA00022832"/>
    </source>
</evidence>
<dbReference type="OrthoDB" id="46988at2759"/>
<evidence type="ECO:0000313" key="16">
    <source>
        <dbReference type="EMBL" id="CAF2028361.1"/>
    </source>
</evidence>
<accession>A0A820CNQ1</accession>
<organism evidence="18 19">
    <name type="scientific">Rotaria magnacalcarata</name>
    <dbReference type="NCBI Taxonomy" id="392030"/>
    <lineage>
        <taxon>Eukaryota</taxon>
        <taxon>Metazoa</taxon>
        <taxon>Spiralia</taxon>
        <taxon>Gnathifera</taxon>
        <taxon>Rotifera</taxon>
        <taxon>Eurotatoria</taxon>
        <taxon>Bdelloidea</taxon>
        <taxon>Philodinida</taxon>
        <taxon>Philodinidae</taxon>
        <taxon>Rotaria</taxon>
    </lineage>
</organism>
<keyword evidence="7 14" id="KW-0276">Fatty acid metabolism</keyword>
<dbReference type="PANTHER" id="PTHR11035:SF3">
    <property type="entry name" value="VERY-LONG-CHAIN (3R)-3-HYDROXYACYL-COA DEHYDRATASE"/>
    <property type="match status" value="1"/>
</dbReference>
<dbReference type="GO" id="GO:0005789">
    <property type="term" value="C:endoplasmic reticulum membrane"/>
    <property type="evidence" value="ECO:0007669"/>
    <property type="project" value="UniProtKB-SubCell"/>
</dbReference>
<evidence type="ECO:0000313" key="15">
    <source>
        <dbReference type="EMBL" id="CAF1468719.1"/>
    </source>
</evidence>
<evidence type="ECO:0000256" key="10">
    <source>
        <dbReference type="ARBA" id="ARBA00023136"/>
    </source>
</evidence>
<keyword evidence="8 14" id="KW-1133">Transmembrane helix</keyword>
<protein>
    <recommendedName>
        <fullName evidence="4 14">Very-long-chain (3R)-3-hydroxyacyl-CoA dehydratase</fullName>
        <ecNumber evidence="4 14">4.2.1.134</ecNumber>
    </recommendedName>
</protein>
<evidence type="ECO:0000256" key="5">
    <source>
        <dbReference type="ARBA" id="ARBA00022516"/>
    </source>
</evidence>
<comment type="pathway">
    <text evidence="2 14">Lipid metabolism; fatty acid biosynthesis.</text>
</comment>
<dbReference type="GO" id="GO:0102158">
    <property type="term" value="F:very-long-chain (3R)-3-hydroxyacyl-CoA dehydratase activity"/>
    <property type="evidence" value="ECO:0007669"/>
    <property type="project" value="UniProtKB-EC"/>
</dbReference>
<dbReference type="EMBL" id="CAJNOW010005941">
    <property type="protein sequence ID" value="CAF1468719.1"/>
    <property type="molecule type" value="Genomic_DNA"/>
</dbReference>
<feature type="transmembrane region" description="Helical" evidence="14">
    <location>
        <begin position="56"/>
        <end position="77"/>
    </location>
</feature>
<keyword evidence="9 14" id="KW-0443">Lipid metabolism</keyword>
<dbReference type="AlphaFoldDB" id="A0A820CNQ1"/>
<feature type="transmembrane region" description="Helical" evidence="14">
    <location>
        <begin position="127"/>
        <end position="147"/>
    </location>
</feature>
<dbReference type="Proteomes" id="UP000663856">
    <property type="component" value="Unassembled WGS sequence"/>
</dbReference>
<dbReference type="EMBL" id="CAJOBF010006582">
    <property type="protein sequence ID" value="CAF4210048.1"/>
    <property type="molecule type" value="Genomic_DNA"/>
</dbReference>
<dbReference type="Proteomes" id="UP000663887">
    <property type="component" value="Unassembled WGS sequence"/>
</dbReference>
<evidence type="ECO:0000313" key="19">
    <source>
        <dbReference type="Proteomes" id="UP000663842"/>
    </source>
</evidence>
<comment type="subcellular location">
    <subcellularLocation>
        <location evidence="14">Endoplasmic reticulum membrane</location>
        <topology evidence="14">Multi-pass membrane protein</topology>
    </subcellularLocation>
    <subcellularLocation>
        <location evidence="1">Membrane</location>
        <topology evidence="1">Multi-pass membrane protein</topology>
    </subcellularLocation>
</comment>
<feature type="transmembrane region" description="Helical" evidence="14">
    <location>
        <begin position="154"/>
        <end position="173"/>
    </location>
</feature>
<evidence type="ECO:0000256" key="12">
    <source>
        <dbReference type="ARBA" id="ARBA00023239"/>
    </source>
</evidence>
<dbReference type="EMBL" id="CAJNRF010001816">
    <property type="protein sequence ID" value="CAF2028361.1"/>
    <property type="molecule type" value="Genomic_DNA"/>
</dbReference>
<comment type="similarity">
    <text evidence="3 14">Belongs to the very long-chain fatty acids dehydratase HACD family.</text>
</comment>
<evidence type="ECO:0000256" key="2">
    <source>
        <dbReference type="ARBA" id="ARBA00005194"/>
    </source>
</evidence>
<dbReference type="GO" id="GO:0030148">
    <property type="term" value="P:sphingolipid biosynthetic process"/>
    <property type="evidence" value="ECO:0007669"/>
    <property type="project" value="TreeGrafter"/>
</dbReference>
<dbReference type="Proteomes" id="UP000663842">
    <property type="component" value="Unassembled WGS sequence"/>
</dbReference>
<comment type="catalytic activity">
    <reaction evidence="13 14">
        <text>a very-long-chain (3R)-3-hydroxyacyl-CoA = a very-long-chain (2E)-enoyl-CoA + H2O</text>
        <dbReference type="Rhea" id="RHEA:45812"/>
        <dbReference type="ChEBI" id="CHEBI:15377"/>
        <dbReference type="ChEBI" id="CHEBI:83728"/>
        <dbReference type="ChEBI" id="CHEBI:85440"/>
        <dbReference type="EC" id="4.2.1.134"/>
    </reaction>
</comment>
<keyword evidence="5 14" id="KW-0444">Lipid biosynthesis</keyword>
<reference evidence="18" key="1">
    <citation type="submission" date="2021-02" db="EMBL/GenBank/DDBJ databases">
        <authorList>
            <person name="Nowell W R."/>
        </authorList>
    </citation>
    <scope>NUCLEOTIDE SEQUENCE</scope>
</reference>
<evidence type="ECO:0000256" key="11">
    <source>
        <dbReference type="ARBA" id="ARBA00023160"/>
    </source>
</evidence>
<dbReference type="EMBL" id="CAJNRG010004463">
    <property type="protein sequence ID" value="CAF2066494.1"/>
    <property type="molecule type" value="Genomic_DNA"/>
</dbReference>
<keyword evidence="14" id="KW-0256">Endoplasmic reticulum</keyword>
<dbReference type="PANTHER" id="PTHR11035">
    <property type="entry name" value="VERY-LONG-CHAIN (3R)-3-HYDROXYACYL-COA DEHYDRATASE"/>
    <property type="match status" value="1"/>
</dbReference>
<evidence type="ECO:0000313" key="17">
    <source>
        <dbReference type="EMBL" id="CAF2066494.1"/>
    </source>
</evidence>
<dbReference type="Pfam" id="PF04387">
    <property type="entry name" value="PTPLA"/>
    <property type="match status" value="1"/>
</dbReference>
<evidence type="ECO:0000256" key="4">
    <source>
        <dbReference type="ARBA" id="ARBA00013122"/>
    </source>
</evidence>
<feature type="transmembrane region" description="Helical" evidence="14">
    <location>
        <begin position="239"/>
        <end position="257"/>
    </location>
</feature>
<evidence type="ECO:0000256" key="1">
    <source>
        <dbReference type="ARBA" id="ARBA00004141"/>
    </source>
</evidence>
<dbReference type="Proteomes" id="UP000663834">
    <property type="component" value="Unassembled WGS sequence"/>
</dbReference>
<evidence type="ECO:0000256" key="13">
    <source>
        <dbReference type="ARBA" id="ARBA00036671"/>
    </source>
</evidence>
<keyword evidence="12 14" id="KW-0456">Lyase</keyword>
<evidence type="ECO:0000256" key="9">
    <source>
        <dbReference type="ARBA" id="ARBA00023098"/>
    </source>
</evidence>
<evidence type="ECO:0000256" key="6">
    <source>
        <dbReference type="ARBA" id="ARBA00022692"/>
    </source>
</evidence>
<keyword evidence="11 14" id="KW-0275">Fatty acid biosynthesis</keyword>
<comment type="function">
    <text evidence="14">Catalyzes the third of the four reactions of the long-chain fatty acids elongation cycle. This endoplasmic reticulum-bound enzymatic process, allows the addition of two carbons to the chain of long- and very long-chain fatty acids/VLCFAs per cycle. This enzyme catalyzes the dehydration of the 3-hydroxyacyl-CoA intermediate into trans-2,3-enoyl-CoA, within each cycle of fatty acid elongation. Thereby, it participates to the production of VLCFAs of different chain lengths that are involved in multiple biological processes as precursors of membrane lipids and lipid mediators.</text>
</comment>
<sequence length="277" mass="31753">MSPMKAFLGNRNGCSEYPIFCSNTDSQSVRRPSTTIMDSRKKTTTKKEASSALTTFYLFIYNGILTVGWSLILYATVNQVKTYKSVGDLWECRGLWKAIELQLKVCQTAAFLEVIHAMFGLVRSNPMIVLVQIMSRVFLVWGVANYIPQTQFSVGILLAVVAWSITEIIRYAYYVLNLFQVAPQILTWCRYTFFIILYPMGVTGELTTIAKAMQTIYPEVVRNRYSILLPNKFNFGLDYFYFLAVVVCAYAYFPTMYKHMFKQRAKALNISPSKKVD</sequence>
<dbReference type="UniPathway" id="UPA00094"/>
<evidence type="ECO:0000256" key="14">
    <source>
        <dbReference type="RuleBase" id="RU363109"/>
    </source>
</evidence>
<dbReference type="GO" id="GO:0042761">
    <property type="term" value="P:very long-chain fatty acid biosynthetic process"/>
    <property type="evidence" value="ECO:0007669"/>
    <property type="project" value="TreeGrafter"/>
</dbReference>
<proteinExistence type="inferred from homology"/>
<dbReference type="EC" id="4.2.1.134" evidence="4 14"/>
<evidence type="ECO:0000256" key="8">
    <source>
        <dbReference type="ARBA" id="ARBA00022989"/>
    </source>
</evidence>